<feature type="signal peptide" evidence="1">
    <location>
        <begin position="1"/>
        <end position="23"/>
    </location>
</feature>
<keyword evidence="4" id="KW-1185">Reference proteome</keyword>
<dbReference type="RefSeq" id="WP_091691050.1">
    <property type="nucleotide sequence ID" value="NZ_FPBF01000001.1"/>
</dbReference>
<dbReference type="STRING" id="305507.SAMN04489724_0421"/>
<accession>A0A1I6XDT9</accession>
<evidence type="ECO:0000313" key="4">
    <source>
        <dbReference type="Proteomes" id="UP000199673"/>
    </source>
</evidence>
<dbReference type="AlphaFoldDB" id="A0A1I6XDT9"/>
<reference evidence="4" key="1">
    <citation type="submission" date="2016-10" db="EMBL/GenBank/DDBJ databases">
        <authorList>
            <person name="Varghese N."/>
            <person name="Submissions S."/>
        </authorList>
    </citation>
    <scope>NUCLEOTIDE SEQUENCE [LARGE SCALE GENOMIC DNA]</scope>
    <source>
        <strain evidence="4">DSM 23445</strain>
    </source>
</reference>
<dbReference type="Proteomes" id="UP000199673">
    <property type="component" value="Unassembled WGS sequence"/>
</dbReference>
<organism evidence="3 4">
    <name type="scientific">Algoriphagus locisalis</name>
    <dbReference type="NCBI Taxonomy" id="305507"/>
    <lineage>
        <taxon>Bacteria</taxon>
        <taxon>Pseudomonadati</taxon>
        <taxon>Bacteroidota</taxon>
        <taxon>Cytophagia</taxon>
        <taxon>Cytophagales</taxon>
        <taxon>Cyclobacteriaceae</taxon>
        <taxon>Algoriphagus</taxon>
    </lineage>
</organism>
<protein>
    <submittedName>
        <fullName evidence="3">Metalloenzyme superfamily protein</fullName>
    </submittedName>
</protein>
<evidence type="ECO:0000256" key="1">
    <source>
        <dbReference type="SAM" id="SignalP"/>
    </source>
</evidence>
<name>A0A1I6XDT9_9BACT</name>
<dbReference type="SUPFAM" id="SSF53649">
    <property type="entry name" value="Alkaline phosphatase-like"/>
    <property type="match status" value="1"/>
</dbReference>
<sequence length="364" mass="41338">MLNKSIACAFFTLLLFQALSLKAQDYKTENIILITLDGIRWQEVFTGADSLLVDDTGMIKVPGSLLTDFWNEDPLVRREMLMPFFWNTLAKEGQLYGNRAYGNKVDNSNKMWFSYPGYNEVLSGFADDQHINSNDKINNPNVTLLEYLNRLPEFQNKVMAFGSWDVFPFIVNEERSGVPVNAGFDIAEGDDLSPEEILTNKLQSEIRGPWGGVRLDAFTQSYAMAALKNKKPKVLYISYGETDDWAHENHYDQYIWSAKQTDAYIREIWDFVQTDPQYKDKTTMIITTDHGRGISKTSWRSHGESVPEAGEIWMAAIGPDTPATGEMKSQGQWQSAMIARTIFQLLGMDYPEAKAAPAIQEMVK</sequence>
<evidence type="ECO:0000259" key="2">
    <source>
        <dbReference type="Pfam" id="PF01676"/>
    </source>
</evidence>
<evidence type="ECO:0000313" key="3">
    <source>
        <dbReference type="EMBL" id="SFT36459.1"/>
    </source>
</evidence>
<dbReference type="InterPro" id="IPR006124">
    <property type="entry name" value="Metalloenzyme"/>
</dbReference>
<proteinExistence type="predicted"/>
<keyword evidence="1" id="KW-0732">Signal</keyword>
<dbReference type="Pfam" id="PF01676">
    <property type="entry name" value="Metalloenzyme"/>
    <property type="match status" value="1"/>
</dbReference>
<dbReference type="GO" id="GO:0003824">
    <property type="term" value="F:catalytic activity"/>
    <property type="evidence" value="ECO:0007669"/>
    <property type="project" value="InterPro"/>
</dbReference>
<feature type="domain" description="Metalloenzyme" evidence="2">
    <location>
        <begin position="222"/>
        <end position="293"/>
    </location>
</feature>
<dbReference type="GO" id="GO:0046872">
    <property type="term" value="F:metal ion binding"/>
    <property type="evidence" value="ECO:0007669"/>
    <property type="project" value="InterPro"/>
</dbReference>
<dbReference type="InterPro" id="IPR017850">
    <property type="entry name" value="Alkaline_phosphatase_core_sf"/>
</dbReference>
<dbReference type="Gene3D" id="3.40.720.10">
    <property type="entry name" value="Alkaline Phosphatase, subunit A"/>
    <property type="match status" value="1"/>
</dbReference>
<feature type="chain" id="PRO_5011470949" evidence="1">
    <location>
        <begin position="24"/>
        <end position="364"/>
    </location>
</feature>
<gene>
    <name evidence="3" type="ORF">SAMN04489724_0421</name>
</gene>
<dbReference type="OrthoDB" id="9791578at2"/>
<dbReference type="EMBL" id="FPBF01000001">
    <property type="protein sequence ID" value="SFT36459.1"/>
    <property type="molecule type" value="Genomic_DNA"/>
</dbReference>